<proteinExistence type="predicted"/>
<dbReference type="AlphaFoldDB" id="A0A0G1L417"/>
<protein>
    <submittedName>
        <fullName evidence="1">Uncharacterized protein</fullName>
    </submittedName>
</protein>
<dbReference type="EMBL" id="LCKF01000030">
    <property type="protein sequence ID" value="KKT90681.1"/>
    <property type="molecule type" value="Genomic_DNA"/>
</dbReference>
<organism evidence="1 2">
    <name type="scientific">Candidatus Jorgensenbacteria bacterium GW2011_GWA2_45_13</name>
    <dbReference type="NCBI Taxonomy" id="1618662"/>
    <lineage>
        <taxon>Bacteria</taxon>
        <taxon>Candidatus Joergenseniibacteriota</taxon>
    </lineage>
</organism>
<evidence type="ECO:0000313" key="2">
    <source>
        <dbReference type="Proteomes" id="UP000033966"/>
    </source>
</evidence>
<sequence>MYSPNKRYRVWCYDCWFKDDWDPLVYGRNYDPTRSFLEQFEELWNEVPKIGLMHMRSVNSEYVNISADNKDCYMIVESSNNEGCTHCYWIQECKDCVDVSFASKTELSYESDDCYDSYKLYYSKGCHDCRDSFFLFDCKDCSDCIGCVNLRSKKYYIFNKLYSKEEYERFLADAKLDTHEGVEAMRKKFEAFAETQPKKYAEIYNSVGCNGDYIKNAKNCSYCFHCYESEDSKYGVHVWRNAKDCMDVDTAGRNAELVYNSMNSGIDISHYICSSLCWTCSFMEYSYYCFNSNHCFGSVGLRKKDYCILNKQYSKEDFEKLRETIVADMKKREEYGEFFLASVSTFGYNETAAQDQFPLKKEEALKQGFKWEDTTRGTYGKETVKWEDFPAEIDPTKTVFACIDCSKNYRVIPSEFAFYKKLHIPVPRLCPDCRHARRIGNRGPNHLWKRACSCGGSSSKDGKYKNTVAHVHSDKPCPNEFSANVPPEKNKMLYCEACYNAEVV</sequence>
<accession>A0A0G1L417</accession>
<dbReference type="Proteomes" id="UP000033966">
    <property type="component" value="Unassembled WGS sequence"/>
</dbReference>
<comment type="caution">
    <text evidence="1">The sequence shown here is derived from an EMBL/GenBank/DDBJ whole genome shotgun (WGS) entry which is preliminary data.</text>
</comment>
<gene>
    <name evidence="1" type="ORF">UW92_C0030G0009</name>
</gene>
<reference evidence="1 2" key="1">
    <citation type="journal article" date="2015" name="Nature">
        <title>rRNA introns, odd ribosomes, and small enigmatic genomes across a large radiation of phyla.</title>
        <authorList>
            <person name="Brown C.T."/>
            <person name="Hug L.A."/>
            <person name="Thomas B.C."/>
            <person name="Sharon I."/>
            <person name="Castelle C.J."/>
            <person name="Singh A."/>
            <person name="Wilkins M.J."/>
            <person name="Williams K.H."/>
            <person name="Banfield J.F."/>
        </authorList>
    </citation>
    <scope>NUCLEOTIDE SEQUENCE [LARGE SCALE GENOMIC DNA]</scope>
</reference>
<name>A0A0G1L417_9BACT</name>
<evidence type="ECO:0000313" key="1">
    <source>
        <dbReference type="EMBL" id="KKT90681.1"/>
    </source>
</evidence>